<dbReference type="EMBL" id="CP016397">
    <property type="protein sequence ID" value="ASQ47423.1"/>
    <property type="molecule type" value="Genomic_DNA"/>
</dbReference>
<dbReference type="KEGG" id="lcd:clem_14485"/>
<proteinExistence type="predicted"/>
<evidence type="ECO:0000313" key="1">
    <source>
        <dbReference type="EMBL" id="ASQ47423.1"/>
    </source>
</evidence>
<dbReference type="AlphaFoldDB" id="A0A222P6G0"/>
<accession>A0A222P6G0</accession>
<dbReference type="RefSeq" id="WP_094092159.1">
    <property type="nucleotide sequence ID" value="NZ_CP016397.1"/>
</dbReference>
<keyword evidence="2" id="KW-1185">Reference proteome</keyword>
<organism evidence="1 2">
    <name type="scientific">Legionella clemsonensis</name>
    <dbReference type="NCBI Taxonomy" id="1867846"/>
    <lineage>
        <taxon>Bacteria</taxon>
        <taxon>Pseudomonadati</taxon>
        <taxon>Pseudomonadota</taxon>
        <taxon>Gammaproteobacteria</taxon>
        <taxon>Legionellales</taxon>
        <taxon>Legionellaceae</taxon>
        <taxon>Legionella</taxon>
    </lineage>
</organism>
<reference evidence="2" key="1">
    <citation type="submission" date="2016-07" db="EMBL/GenBank/DDBJ databases">
        <authorList>
            <person name="Florea S."/>
            <person name="Webb J.S."/>
            <person name="Jaromczyk J."/>
            <person name="Schardl C.L."/>
        </authorList>
    </citation>
    <scope>NUCLEOTIDE SEQUENCE [LARGE SCALE GENOMIC DNA]</scope>
    <source>
        <strain evidence="2">CDC-D5610</strain>
    </source>
</reference>
<sequence length="367" mass="40773">MKPDQLPPLVVLSSTTTEHIDCCDSEGKLLLTDSHKPILYVPTLLVQQELITPDYVLYLLDNDENLSAKLENIENSEQNAIVLVGTQRDRKAYFIEKGKLISPYPVELSCGYSLEKMKELHPTESGKVNPADNNKNTLATVIRYLRLNGDRANEVEITGTRTGKNVFSMSFGPCNPIVGQRKNDKQFVLNHADGSGVDREGGIGKFLKSIEEGGGADFIAVMQNPKVARSMAKAPIIAGGLAVELKKSNILRINFPEGYNAIACINGDTIILTKNMQFFKTIEEKQELLHKFSSASAAEKSREIEMHDDKQVIDLSGSIEEIERVNQQLKKSTLKKKGPYDAILQGLQSLGIEKPKKEGFFRSFLKF</sequence>
<protein>
    <submittedName>
        <fullName evidence="1">Uncharacterized protein</fullName>
    </submittedName>
</protein>
<evidence type="ECO:0000313" key="2">
    <source>
        <dbReference type="Proteomes" id="UP000201728"/>
    </source>
</evidence>
<dbReference type="OrthoDB" id="5636740at2"/>
<name>A0A222P6G0_9GAMM</name>
<dbReference type="Proteomes" id="UP000201728">
    <property type="component" value="Chromosome"/>
</dbReference>
<gene>
    <name evidence="1" type="ORF">clem_14485</name>
</gene>